<dbReference type="OrthoDB" id="43181at2157"/>
<proteinExistence type="predicted"/>
<dbReference type="Proteomes" id="UP000509301">
    <property type="component" value="Chromosome"/>
</dbReference>
<keyword evidence="2" id="KW-1185">Reference proteome</keyword>
<evidence type="ECO:0000313" key="2">
    <source>
        <dbReference type="Proteomes" id="UP000509301"/>
    </source>
</evidence>
<reference evidence="1 2" key="1">
    <citation type="submission" date="2020-02" db="EMBL/GenBank/DDBJ databases">
        <title>Comparative genome analysis reveals the metabolism and evolution of the thermophilic archaeal genus Metallosphaera.</title>
        <authorList>
            <person name="Jiang C."/>
        </authorList>
    </citation>
    <scope>NUCLEOTIDE SEQUENCE [LARGE SCALE GENOMIC DNA]</scope>
    <source>
        <strain evidence="1 2">Ric-A</strain>
    </source>
</reference>
<sequence>MTKVTSTEIEKKRSADVLTWAKSVDNVISVIPNVVSVNGNTVKLKFTRMMFFSYESSFTINPSYVGSGLIEYKLVNGNNDNFKIIFVAEDRDKVKISLSYQGEKEWIVSKSLPAILGEIIRGVNKELSRARVEERRIDYSANLSKISFLSKLILKSKLVSSQEVTLNQGEVIDYLQQLISEFSEYPIIYISGSGSSSFRLLIVNGNISGVYLMKDGKEYFDEEILNALSGTFKVHVYTALSPKALEVIS</sequence>
<protein>
    <submittedName>
        <fullName evidence="1">Uncharacterized protein</fullName>
    </submittedName>
</protein>
<dbReference type="EMBL" id="CP049074">
    <property type="protein sequence ID" value="QKR00250.1"/>
    <property type="molecule type" value="Genomic_DNA"/>
</dbReference>
<dbReference type="AlphaFoldDB" id="A0A6N0NYT7"/>
<organism evidence="1 2">
    <name type="scientific">Metallosphaera tengchongensis</name>
    <dbReference type="NCBI Taxonomy" id="1532350"/>
    <lineage>
        <taxon>Archaea</taxon>
        <taxon>Thermoproteota</taxon>
        <taxon>Thermoprotei</taxon>
        <taxon>Sulfolobales</taxon>
        <taxon>Sulfolobaceae</taxon>
        <taxon>Metallosphaera</taxon>
    </lineage>
</organism>
<gene>
    <name evidence="1" type="ORF">GWK48_07560</name>
</gene>
<dbReference type="GeneID" id="55641795"/>
<evidence type="ECO:0000313" key="1">
    <source>
        <dbReference type="EMBL" id="QKR00250.1"/>
    </source>
</evidence>
<name>A0A6N0NYT7_9CREN</name>
<accession>A0A6N0NYT7</accession>
<dbReference type="RefSeq" id="WP_174631047.1">
    <property type="nucleotide sequence ID" value="NZ_CP049074.1"/>
</dbReference>
<dbReference type="KEGG" id="mten:GWK48_07560"/>